<name>A0A7W4IKP2_9PROT</name>
<dbReference type="RefSeq" id="WP_182973751.1">
    <property type="nucleotide sequence ID" value="NZ_JABEQN010000009.1"/>
</dbReference>
<dbReference type="Proteomes" id="UP000561077">
    <property type="component" value="Unassembled WGS sequence"/>
</dbReference>
<evidence type="ECO:0000256" key="1">
    <source>
        <dbReference type="SAM" id="MobiDB-lite"/>
    </source>
</evidence>
<organism evidence="2 5">
    <name type="scientific">Gluconacetobacter dulcium</name>
    <dbReference type="NCBI Taxonomy" id="2729096"/>
    <lineage>
        <taxon>Bacteria</taxon>
        <taxon>Pseudomonadati</taxon>
        <taxon>Pseudomonadota</taxon>
        <taxon>Alphaproteobacteria</taxon>
        <taxon>Acetobacterales</taxon>
        <taxon>Acetobacteraceae</taxon>
        <taxon>Gluconacetobacter</taxon>
    </lineage>
</organism>
<sequence>MHDRSTHFDDAESGFIRDLMHFTLDEPDVQPLVCASRDLDFYYGAEGPDSVGPLCGMPGRERIPSTAADLRYEDRKCILTVQEAKILRWTQRNFDQSGRNIYLALIALRVMIGAESPTIACYRCQVSNAVVYPDLPVRMALMPVLGVHRDDVPAWADIVHALARATGRVKQDVKPLKLLLLRLLSGILLNIVDARTSALNTPGFNDRSGEVEDRVRGIIETIPERDRAESGAYGQAGRASEGGKRPTPAPRGPRPRPRSPRPRMF</sequence>
<proteinExistence type="predicted"/>
<dbReference type="AlphaFoldDB" id="A0A7W4IKP2"/>
<accession>A0A7W4IKP2</accession>
<keyword evidence="4" id="KW-1185">Reference proteome</keyword>
<gene>
    <name evidence="3" type="ORF">HLH25_09030</name>
    <name evidence="2" type="ORF">HLH26_08850</name>
</gene>
<evidence type="ECO:0000313" key="3">
    <source>
        <dbReference type="EMBL" id="MBB2193784.1"/>
    </source>
</evidence>
<dbReference type="Proteomes" id="UP000540490">
    <property type="component" value="Unassembled WGS sequence"/>
</dbReference>
<evidence type="ECO:0000313" key="2">
    <source>
        <dbReference type="EMBL" id="MBB2164648.1"/>
    </source>
</evidence>
<evidence type="ECO:0000313" key="4">
    <source>
        <dbReference type="Proteomes" id="UP000540490"/>
    </source>
</evidence>
<feature type="compositionally biased region" description="Basic residues" evidence="1">
    <location>
        <begin position="253"/>
        <end position="265"/>
    </location>
</feature>
<comment type="caution">
    <text evidence="2">The sequence shown here is derived from an EMBL/GenBank/DDBJ whole genome shotgun (WGS) entry which is preliminary data.</text>
</comment>
<dbReference type="EMBL" id="JABEQN010000009">
    <property type="protein sequence ID" value="MBB2193784.1"/>
    <property type="molecule type" value="Genomic_DNA"/>
</dbReference>
<evidence type="ECO:0000313" key="5">
    <source>
        <dbReference type="Proteomes" id="UP000561077"/>
    </source>
</evidence>
<dbReference type="EMBL" id="JABEQO010000009">
    <property type="protein sequence ID" value="MBB2164648.1"/>
    <property type="molecule type" value="Genomic_DNA"/>
</dbReference>
<reference evidence="4 5" key="1">
    <citation type="submission" date="2020-04" db="EMBL/GenBank/DDBJ databases">
        <title>Description of novel Gluconacetobacter.</title>
        <authorList>
            <person name="Sombolestani A."/>
        </authorList>
    </citation>
    <scope>NUCLEOTIDE SEQUENCE [LARGE SCALE GENOMIC DNA]</scope>
    <source>
        <strain evidence="3 4">LMG 1728</strain>
        <strain evidence="2 5">LMG 1731</strain>
    </source>
</reference>
<protein>
    <submittedName>
        <fullName evidence="2">Uncharacterized protein</fullName>
    </submittedName>
</protein>
<feature type="region of interest" description="Disordered" evidence="1">
    <location>
        <begin position="221"/>
        <end position="265"/>
    </location>
</feature>